<feature type="region of interest" description="Disordered" evidence="1">
    <location>
        <begin position="52"/>
        <end position="113"/>
    </location>
</feature>
<dbReference type="Pfam" id="PF10646">
    <property type="entry name" value="Germane"/>
    <property type="match status" value="1"/>
</dbReference>
<sequence length="257" mass="28731">MARKKNSSLGCLFWIALILLALVIFLFSRERISSVLETTGFDTLLKTVQKDTKEPEVKRISPEEEKPPAEERPTPEPSEQAQEKPKEPEVIEKELPVEKLDEPEQEKPEEKPLVEQKLRTSILYFVIVGDSGEIALQHVTRPVYYESSPLTRTLDALLKGLTTAELNKGMISLIPEGTALRSVMVRNGVAYVDFSEAFTFNEFGVEGANAALKQIVYTATEFSTVKSVQITINGKKRDYIATEGLTIANPIGRDSFK</sequence>
<reference evidence="4 5" key="1">
    <citation type="journal article" date="2010" name="Stand. Genomic Sci.">
        <title>Complete genome sequence of Spirochaeta smaragdinae type strain (SEBR 4228).</title>
        <authorList>
            <person name="Mavromatis K."/>
            <person name="Yasawong M."/>
            <person name="Chertkov O."/>
            <person name="Lapidus A."/>
            <person name="Lucas S."/>
            <person name="Nolan M."/>
            <person name="Del Rio T.G."/>
            <person name="Tice H."/>
            <person name="Cheng J.F."/>
            <person name="Pitluck S."/>
            <person name="Liolios K."/>
            <person name="Ivanova N."/>
            <person name="Tapia R."/>
            <person name="Han C."/>
            <person name="Bruce D."/>
            <person name="Goodwin L."/>
            <person name="Pati A."/>
            <person name="Chen A."/>
            <person name="Palaniappan K."/>
            <person name="Land M."/>
            <person name="Hauser L."/>
            <person name="Chang Y.J."/>
            <person name="Jeffries C.D."/>
            <person name="Detter J.C."/>
            <person name="Rohde M."/>
            <person name="Brambilla E."/>
            <person name="Spring S."/>
            <person name="Goker M."/>
            <person name="Sikorski J."/>
            <person name="Woyke T."/>
            <person name="Bristow J."/>
            <person name="Eisen J.A."/>
            <person name="Markowitz V."/>
            <person name="Hugenholtz P."/>
            <person name="Klenk H.P."/>
            <person name="Kyrpides N.C."/>
        </authorList>
    </citation>
    <scope>NUCLEOTIDE SEQUENCE [LARGE SCALE GENOMIC DNA]</scope>
    <source>
        <strain evidence="5">DSM 11293 / JCM 15392 / SEBR 4228</strain>
    </source>
</reference>
<dbReference type="KEGG" id="ssm:Spirs_3211"/>
<gene>
    <name evidence="4" type="ordered locus">Spirs_3211</name>
</gene>
<proteinExistence type="predicted"/>
<protein>
    <submittedName>
        <fullName evidence="4">Lipoprotein LpqB, GerMN domain protein</fullName>
    </submittedName>
</protein>
<dbReference type="eggNOG" id="COG5401">
    <property type="taxonomic scope" value="Bacteria"/>
</dbReference>
<keyword evidence="5" id="KW-1185">Reference proteome</keyword>
<dbReference type="OrthoDB" id="306061at2"/>
<keyword evidence="4" id="KW-0449">Lipoprotein</keyword>
<dbReference type="RefSeq" id="WP_013255768.1">
    <property type="nucleotide sequence ID" value="NC_014364.1"/>
</dbReference>
<name>E1R5I1_SEDSS</name>
<evidence type="ECO:0000256" key="2">
    <source>
        <dbReference type="SAM" id="Phobius"/>
    </source>
</evidence>
<evidence type="ECO:0000313" key="5">
    <source>
        <dbReference type="Proteomes" id="UP000002318"/>
    </source>
</evidence>
<keyword evidence="2" id="KW-0812">Transmembrane</keyword>
<evidence type="ECO:0000259" key="3">
    <source>
        <dbReference type="SMART" id="SM00909"/>
    </source>
</evidence>
<feature type="transmembrane region" description="Helical" evidence="2">
    <location>
        <begin position="7"/>
        <end position="27"/>
    </location>
</feature>
<dbReference type="HOGENOM" id="CLU_078248_0_0_12"/>
<feature type="compositionally biased region" description="Basic and acidic residues" evidence="1">
    <location>
        <begin position="81"/>
        <end position="113"/>
    </location>
</feature>
<accession>E1R5I1</accession>
<dbReference type="EMBL" id="CP002116">
    <property type="protein sequence ID" value="ADK82309.1"/>
    <property type="molecule type" value="Genomic_DNA"/>
</dbReference>
<dbReference type="STRING" id="573413.Spirs_3211"/>
<dbReference type="AlphaFoldDB" id="E1R5I1"/>
<dbReference type="Proteomes" id="UP000002318">
    <property type="component" value="Chromosome"/>
</dbReference>
<feature type="compositionally biased region" description="Basic and acidic residues" evidence="1">
    <location>
        <begin position="52"/>
        <end position="74"/>
    </location>
</feature>
<dbReference type="InterPro" id="IPR019606">
    <property type="entry name" value="GerMN"/>
</dbReference>
<keyword evidence="2" id="KW-1133">Transmembrane helix</keyword>
<evidence type="ECO:0000256" key="1">
    <source>
        <dbReference type="SAM" id="MobiDB-lite"/>
    </source>
</evidence>
<evidence type="ECO:0000313" key="4">
    <source>
        <dbReference type="EMBL" id="ADK82309.1"/>
    </source>
</evidence>
<feature type="domain" description="GerMN" evidence="3">
    <location>
        <begin position="150"/>
        <end position="241"/>
    </location>
</feature>
<dbReference type="SMART" id="SM00909">
    <property type="entry name" value="Germane"/>
    <property type="match status" value="1"/>
</dbReference>
<organism evidence="4 5">
    <name type="scientific">Sediminispirochaeta smaragdinae (strain DSM 11293 / JCM 15392 / SEBR 4228)</name>
    <name type="common">Spirochaeta smaragdinae</name>
    <dbReference type="NCBI Taxonomy" id="573413"/>
    <lineage>
        <taxon>Bacteria</taxon>
        <taxon>Pseudomonadati</taxon>
        <taxon>Spirochaetota</taxon>
        <taxon>Spirochaetia</taxon>
        <taxon>Spirochaetales</taxon>
        <taxon>Spirochaetaceae</taxon>
        <taxon>Sediminispirochaeta</taxon>
    </lineage>
</organism>
<keyword evidence="2" id="KW-0472">Membrane</keyword>